<name>A0A4Y1QPM4_PRUDU</name>
<dbReference type="EMBL" id="AP019297">
    <property type="protein sequence ID" value="BBG93815.1"/>
    <property type="molecule type" value="Genomic_DNA"/>
</dbReference>
<evidence type="ECO:0000313" key="2">
    <source>
        <dbReference type="EMBL" id="BBG93815.1"/>
    </source>
</evidence>
<dbReference type="Pfam" id="PF20073">
    <property type="entry name" value="DUF6469"/>
    <property type="match status" value="1"/>
</dbReference>
<feature type="domain" description="DUF6469" evidence="1">
    <location>
        <begin position="83"/>
        <end position="215"/>
    </location>
</feature>
<dbReference type="InterPro" id="IPR045529">
    <property type="entry name" value="DUF6469"/>
</dbReference>
<dbReference type="AlphaFoldDB" id="A0A4Y1QPM4"/>
<accession>A0A4Y1QPM4</accession>
<feature type="non-terminal residue" evidence="2">
    <location>
        <position position="227"/>
    </location>
</feature>
<gene>
    <name evidence="2" type="ORF">Prudu_001937</name>
</gene>
<proteinExistence type="predicted"/>
<sequence>MALCGEDIQVNHPSRSKWVFVNWVPKHTCLTLNACMKSPVWEVQKIPESFDSVQHYFSSYLYPLLEETRAQVQSSMETIDRAPFAEVVGCEECNPYGPYGENVYDIKVDCWRNRFNDCGKEPYKTLPGDLFVLADAKPETVSDLQRVGTGRSSWAFVSVTNVPKNEDEDDIDSSSLYFRVKASKDITYKSLFLVFLVNLIPNSRIWKALHMSGNLKIIKEVLCTNSV</sequence>
<organism evidence="2">
    <name type="scientific">Prunus dulcis</name>
    <name type="common">Almond</name>
    <name type="synonym">Amygdalus dulcis</name>
    <dbReference type="NCBI Taxonomy" id="3755"/>
    <lineage>
        <taxon>Eukaryota</taxon>
        <taxon>Viridiplantae</taxon>
        <taxon>Streptophyta</taxon>
        <taxon>Embryophyta</taxon>
        <taxon>Tracheophyta</taxon>
        <taxon>Spermatophyta</taxon>
        <taxon>Magnoliopsida</taxon>
        <taxon>eudicotyledons</taxon>
        <taxon>Gunneridae</taxon>
        <taxon>Pentapetalae</taxon>
        <taxon>rosids</taxon>
        <taxon>fabids</taxon>
        <taxon>Rosales</taxon>
        <taxon>Rosaceae</taxon>
        <taxon>Amygdaloideae</taxon>
        <taxon>Amygdaleae</taxon>
        <taxon>Prunus</taxon>
    </lineage>
</organism>
<reference evidence="2" key="1">
    <citation type="journal article" date="2019" name="Science">
        <title>Mutation of a bHLH transcription factor allowed almond domestication.</title>
        <authorList>
            <person name="Sanchez-Perez R."/>
            <person name="Pavan S."/>
            <person name="Mazzeo R."/>
            <person name="Moldovan C."/>
            <person name="Aiese Cigliano R."/>
            <person name="Del Cueto J."/>
            <person name="Ricciardi F."/>
            <person name="Lotti C."/>
            <person name="Ricciardi L."/>
            <person name="Dicenta F."/>
            <person name="Lopez-Marques R.L."/>
            <person name="Lindberg Moller B."/>
        </authorList>
    </citation>
    <scope>NUCLEOTIDE SEQUENCE</scope>
</reference>
<protein>
    <recommendedName>
        <fullName evidence="1">DUF6469 domain-containing protein</fullName>
    </recommendedName>
</protein>
<evidence type="ECO:0000259" key="1">
    <source>
        <dbReference type="Pfam" id="PF20073"/>
    </source>
</evidence>